<feature type="transmembrane region" description="Helical" evidence="9">
    <location>
        <begin position="134"/>
        <end position="151"/>
    </location>
</feature>
<dbReference type="Gene3D" id="3.30.565.10">
    <property type="entry name" value="Histidine kinase-like ATPase, C-terminal domain"/>
    <property type="match status" value="1"/>
</dbReference>
<dbReference type="Proteomes" id="UP000520767">
    <property type="component" value="Unassembled WGS sequence"/>
</dbReference>
<evidence type="ECO:0000256" key="6">
    <source>
        <dbReference type="ARBA" id="ARBA00022777"/>
    </source>
</evidence>
<dbReference type="InterPro" id="IPR008965">
    <property type="entry name" value="CBM2/CBM3_carb-bd_dom_sf"/>
</dbReference>
<dbReference type="InterPro" id="IPR005467">
    <property type="entry name" value="His_kinase_dom"/>
</dbReference>
<evidence type="ECO:0000256" key="4">
    <source>
        <dbReference type="ARBA" id="ARBA00022679"/>
    </source>
</evidence>
<dbReference type="Pfam" id="PF00553">
    <property type="entry name" value="CBM_2"/>
    <property type="match status" value="1"/>
</dbReference>
<dbReference type="AlphaFoldDB" id="A0A7W7VI68"/>
<protein>
    <recommendedName>
        <fullName evidence="2">histidine kinase</fullName>
        <ecNumber evidence="2">2.7.13.3</ecNumber>
    </recommendedName>
</protein>
<dbReference type="GO" id="GO:0004553">
    <property type="term" value="F:hydrolase activity, hydrolyzing O-glycosyl compounds"/>
    <property type="evidence" value="ECO:0007669"/>
    <property type="project" value="InterPro"/>
</dbReference>
<dbReference type="GO" id="GO:0016020">
    <property type="term" value="C:membrane"/>
    <property type="evidence" value="ECO:0007669"/>
    <property type="project" value="InterPro"/>
</dbReference>
<dbReference type="InterPro" id="IPR012291">
    <property type="entry name" value="CBM2_carb-bd_dom_sf"/>
</dbReference>
<dbReference type="PANTHER" id="PTHR24421:SF10">
    <property type="entry name" value="NITRATE_NITRITE SENSOR PROTEIN NARQ"/>
    <property type="match status" value="1"/>
</dbReference>
<sequence>MEATVTQSGAAVTARNAGWHGAPAPGASATFGFLASWSGTNPRPRPAWPPEECATLARMGREEPDWHRWRRPGPTPAQQRLDIGIAAAVLVGALGMTVLINSMGAFIFGAAPGLSEQLIWSVALPVPLVWRRRYPFAVLVVVSVLFIAAQVRQIGDNLIPSIVLFLAIYTEGAWERNRTIASWSRIGVIVVMFGWMVVSMILSLPWPDSTEFTDAAGPLDPMFASILYGFVFNVMFFAAAYWFGNLAWLSARRRAELEWRAEELRASQEQNTRGAIIAERVRIARDLHDVVAHHVSVMGVQAGAARRALDKDAGLARTALRTVEQTARTAIGELRGLLGVLRAEDSEQEDTTSPGLDRLPELVSSARSAGLEVRHGVYGEPRPVPEGVAVSAYRVVQEALTNVVKHAGARTAEVRVRYLDSTLEVEVTDDGRGAANRPDGNGFGLAGMRERVAVHGGELEAGPRRDVGYRVRASLPVGARPATEDGVT</sequence>
<feature type="transmembrane region" description="Helical" evidence="9">
    <location>
        <begin position="81"/>
        <end position="100"/>
    </location>
</feature>
<dbReference type="Pfam" id="PF02518">
    <property type="entry name" value="HATPase_c"/>
    <property type="match status" value="1"/>
</dbReference>
<keyword evidence="6 11" id="KW-0418">Kinase</keyword>
<dbReference type="InterPro" id="IPR036890">
    <property type="entry name" value="HATPase_C_sf"/>
</dbReference>
<feature type="domain" description="Histidine kinase" evidence="10">
    <location>
        <begin position="394"/>
        <end position="479"/>
    </location>
</feature>
<evidence type="ECO:0000259" key="10">
    <source>
        <dbReference type="PROSITE" id="PS50109"/>
    </source>
</evidence>
<keyword evidence="9" id="KW-0472">Membrane</keyword>
<keyword evidence="4" id="KW-0808">Transferase</keyword>
<dbReference type="Pfam" id="PF23539">
    <property type="entry name" value="DUF7134"/>
    <property type="match status" value="1"/>
</dbReference>
<evidence type="ECO:0000256" key="2">
    <source>
        <dbReference type="ARBA" id="ARBA00012438"/>
    </source>
</evidence>
<dbReference type="EMBL" id="JACHJQ010000008">
    <property type="protein sequence ID" value="MBB4910979.1"/>
    <property type="molecule type" value="Genomic_DNA"/>
</dbReference>
<evidence type="ECO:0000256" key="7">
    <source>
        <dbReference type="ARBA" id="ARBA00022840"/>
    </source>
</evidence>
<dbReference type="GO" id="GO:0005524">
    <property type="term" value="F:ATP binding"/>
    <property type="evidence" value="ECO:0007669"/>
    <property type="project" value="UniProtKB-KW"/>
</dbReference>
<feature type="transmembrane region" description="Helical" evidence="9">
    <location>
        <begin position="186"/>
        <end position="206"/>
    </location>
</feature>
<dbReference type="PROSITE" id="PS50109">
    <property type="entry name" value="HIS_KIN"/>
    <property type="match status" value="1"/>
</dbReference>
<accession>A0A7W7VI68</accession>
<evidence type="ECO:0000256" key="3">
    <source>
        <dbReference type="ARBA" id="ARBA00022553"/>
    </source>
</evidence>
<evidence type="ECO:0000256" key="5">
    <source>
        <dbReference type="ARBA" id="ARBA00022741"/>
    </source>
</evidence>
<dbReference type="GO" id="GO:0046983">
    <property type="term" value="F:protein dimerization activity"/>
    <property type="evidence" value="ECO:0007669"/>
    <property type="project" value="InterPro"/>
</dbReference>
<reference evidence="11 12" key="1">
    <citation type="submission" date="2020-08" db="EMBL/GenBank/DDBJ databases">
        <title>Genomic Encyclopedia of Type Strains, Phase III (KMG-III): the genomes of soil and plant-associated and newly described type strains.</title>
        <authorList>
            <person name="Whitman W."/>
        </authorList>
    </citation>
    <scope>NUCLEOTIDE SEQUENCE [LARGE SCALE GENOMIC DNA]</scope>
    <source>
        <strain evidence="11 12">CECT 8960</strain>
    </source>
</reference>
<dbReference type="InterPro" id="IPR003594">
    <property type="entry name" value="HATPase_dom"/>
</dbReference>
<evidence type="ECO:0000313" key="12">
    <source>
        <dbReference type="Proteomes" id="UP000520767"/>
    </source>
</evidence>
<dbReference type="SUPFAM" id="SSF55874">
    <property type="entry name" value="ATPase domain of HSP90 chaperone/DNA topoisomerase II/histidine kinase"/>
    <property type="match status" value="1"/>
</dbReference>
<keyword evidence="9" id="KW-0812">Transmembrane</keyword>
<comment type="caution">
    <text evidence="11">The sequence shown here is derived from an EMBL/GenBank/DDBJ whole genome shotgun (WGS) entry which is preliminary data.</text>
</comment>
<dbReference type="InterPro" id="IPR050482">
    <property type="entry name" value="Sensor_HK_TwoCompSys"/>
</dbReference>
<dbReference type="Pfam" id="PF07730">
    <property type="entry name" value="HisKA_3"/>
    <property type="match status" value="1"/>
</dbReference>
<dbReference type="PANTHER" id="PTHR24421">
    <property type="entry name" value="NITRATE/NITRITE SENSOR PROTEIN NARX-RELATED"/>
    <property type="match status" value="1"/>
</dbReference>
<keyword evidence="12" id="KW-1185">Reference proteome</keyword>
<evidence type="ECO:0000313" key="11">
    <source>
        <dbReference type="EMBL" id="MBB4910979.1"/>
    </source>
</evidence>
<comment type="catalytic activity">
    <reaction evidence="1">
        <text>ATP + protein L-histidine = ADP + protein N-phospho-L-histidine.</text>
        <dbReference type="EC" id="2.7.13.3"/>
    </reaction>
</comment>
<dbReference type="InterPro" id="IPR011712">
    <property type="entry name" value="Sig_transdc_His_kin_sub3_dim/P"/>
</dbReference>
<name>A0A7W7VI68_9PSEU</name>
<dbReference type="GO" id="GO:0005975">
    <property type="term" value="P:carbohydrate metabolic process"/>
    <property type="evidence" value="ECO:0007669"/>
    <property type="project" value="InterPro"/>
</dbReference>
<feature type="transmembrane region" description="Helical" evidence="9">
    <location>
        <begin position="226"/>
        <end position="244"/>
    </location>
</feature>
<dbReference type="SMART" id="SM00387">
    <property type="entry name" value="HATPase_c"/>
    <property type="match status" value="1"/>
</dbReference>
<keyword evidence="3" id="KW-0597">Phosphoprotein</keyword>
<evidence type="ECO:0000256" key="9">
    <source>
        <dbReference type="SAM" id="Phobius"/>
    </source>
</evidence>
<dbReference type="InterPro" id="IPR055558">
    <property type="entry name" value="DUF7134"/>
</dbReference>
<evidence type="ECO:0000256" key="8">
    <source>
        <dbReference type="ARBA" id="ARBA00023012"/>
    </source>
</evidence>
<evidence type="ECO:0000256" key="1">
    <source>
        <dbReference type="ARBA" id="ARBA00000085"/>
    </source>
</evidence>
<dbReference type="RefSeq" id="WP_311771429.1">
    <property type="nucleotide sequence ID" value="NZ_JACHJQ010000008.1"/>
</dbReference>
<keyword evidence="8" id="KW-0902">Two-component regulatory system</keyword>
<dbReference type="Gene3D" id="1.20.5.1930">
    <property type="match status" value="1"/>
</dbReference>
<dbReference type="EC" id="2.7.13.3" evidence="2"/>
<dbReference type="GO" id="GO:0030247">
    <property type="term" value="F:polysaccharide binding"/>
    <property type="evidence" value="ECO:0007669"/>
    <property type="project" value="InterPro"/>
</dbReference>
<keyword evidence="7" id="KW-0067">ATP-binding</keyword>
<gene>
    <name evidence="11" type="ORF">FHR82_007238</name>
</gene>
<organism evidence="11 12">
    <name type="scientific">Actinophytocola algeriensis</name>
    <dbReference type="NCBI Taxonomy" id="1768010"/>
    <lineage>
        <taxon>Bacteria</taxon>
        <taxon>Bacillati</taxon>
        <taxon>Actinomycetota</taxon>
        <taxon>Actinomycetes</taxon>
        <taxon>Pseudonocardiales</taxon>
        <taxon>Pseudonocardiaceae</taxon>
    </lineage>
</organism>
<dbReference type="SUPFAM" id="SSF49384">
    <property type="entry name" value="Carbohydrate-binding domain"/>
    <property type="match status" value="1"/>
</dbReference>
<dbReference type="GO" id="GO:0000155">
    <property type="term" value="F:phosphorelay sensor kinase activity"/>
    <property type="evidence" value="ECO:0007669"/>
    <property type="project" value="InterPro"/>
</dbReference>
<keyword evidence="9" id="KW-1133">Transmembrane helix</keyword>
<proteinExistence type="predicted"/>
<dbReference type="Gene3D" id="2.60.40.290">
    <property type="match status" value="1"/>
</dbReference>
<keyword evidence="5" id="KW-0547">Nucleotide-binding</keyword>
<dbReference type="InterPro" id="IPR001919">
    <property type="entry name" value="CBD2"/>
</dbReference>
<dbReference type="CDD" id="cd16917">
    <property type="entry name" value="HATPase_UhpB-NarQ-NarX-like"/>
    <property type="match status" value="1"/>
</dbReference>